<accession>A0A250IHI2</accession>
<dbReference type="EMBL" id="CP022163">
    <property type="protein sequence ID" value="ATB30680.1"/>
    <property type="molecule type" value="Genomic_DNA"/>
</dbReference>
<dbReference type="KEGG" id="mbd:MEBOL_004141"/>
<dbReference type="InterPro" id="IPR050109">
    <property type="entry name" value="HTH-type_TetR-like_transc_reg"/>
</dbReference>
<dbReference type="PRINTS" id="PR00455">
    <property type="entry name" value="HTHTETR"/>
</dbReference>
<gene>
    <name evidence="5" type="ORF">MEBOL_004141</name>
</gene>
<dbReference type="PROSITE" id="PS50977">
    <property type="entry name" value="HTH_TETR_2"/>
    <property type="match status" value="1"/>
</dbReference>
<evidence type="ECO:0000313" key="6">
    <source>
        <dbReference type="Proteomes" id="UP000217289"/>
    </source>
</evidence>
<feature type="domain" description="HTH tetR-type" evidence="4">
    <location>
        <begin position="20"/>
        <end position="80"/>
    </location>
</feature>
<evidence type="ECO:0000256" key="2">
    <source>
        <dbReference type="PROSITE-ProRule" id="PRU00335"/>
    </source>
</evidence>
<dbReference type="Pfam" id="PF00440">
    <property type="entry name" value="TetR_N"/>
    <property type="match status" value="1"/>
</dbReference>
<keyword evidence="6" id="KW-1185">Reference proteome</keyword>
<dbReference type="PANTHER" id="PTHR30055:SF226">
    <property type="entry name" value="HTH-TYPE TRANSCRIPTIONAL REGULATOR PKSA"/>
    <property type="match status" value="1"/>
</dbReference>
<organism evidence="5 6">
    <name type="scientific">Melittangium boletus DSM 14713</name>
    <dbReference type="NCBI Taxonomy" id="1294270"/>
    <lineage>
        <taxon>Bacteria</taxon>
        <taxon>Pseudomonadati</taxon>
        <taxon>Myxococcota</taxon>
        <taxon>Myxococcia</taxon>
        <taxon>Myxococcales</taxon>
        <taxon>Cystobacterineae</taxon>
        <taxon>Archangiaceae</taxon>
        <taxon>Melittangium</taxon>
    </lineage>
</organism>
<evidence type="ECO:0000256" key="1">
    <source>
        <dbReference type="ARBA" id="ARBA00023125"/>
    </source>
</evidence>
<dbReference type="PANTHER" id="PTHR30055">
    <property type="entry name" value="HTH-TYPE TRANSCRIPTIONAL REGULATOR RUTR"/>
    <property type="match status" value="1"/>
</dbReference>
<evidence type="ECO:0000259" key="4">
    <source>
        <dbReference type="PROSITE" id="PS50977"/>
    </source>
</evidence>
<dbReference type="InterPro" id="IPR009057">
    <property type="entry name" value="Homeodomain-like_sf"/>
</dbReference>
<dbReference type="Proteomes" id="UP000217289">
    <property type="component" value="Chromosome"/>
</dbReference>
<dbReference type="InterPro" id="IPR001647">
    <property type="entry name" value="HTH_TetR"/>
</dbReference>
<dbReference type="Gene3D" id="1.10.357.10">
    <property type="entry name" value="Tetracycline Repressor, domain 2"/>
    <property type="match status" value="1"/>
</dbReference>
<dbReference type="AlphaFoldDB" id="A0A250IHI2"/>
<dbReference type="SUPFAM" id="SSF46689">
    <property type="entry name" value="Homeodomain-like"/>
    <property type="match status" value="1"/>
</dbReference>
<evidence type="ECO:0000313" key="5">
    <source>
        <dbReference type="EMBL" id="ATB30680.1"/>
    </source>
</evidence>
<keyword evidence="1 2" id="KW-0238">DNA-binding</keyword>
<dbReference type="GO" id="GO:0003700">
    <property type="term" value="F:DNA-binding transcription factor activity"/>
    <property type="evidence" value="ECO:0007669"/>
    <property type="project" value="TreeGrafter"/>
</dbReference>
<feature type="DNA-binding region" description="H-T-H motif" evidence="2">
    <location>
        <begin position="43"/>
        <end position="62"/>
    </location>
</feature>
<dbReference type="GO" id="GO:0000976">
    <property type="term" value="F:transcription cis-regulatory region binding"/>
    <property type="evidence" value="ECO:0007669"/>
    <property type="project" value="TreeGrafter"/>
</dbReference>
<protein>
    <submittedName>
        <fullName evidence="5">Transcriptional regulator, TetR family</fullName>
    </submittedName>
</protein>
<evidence type="ECO:0000256" key="3">
    <source>
        <dbReference type="SAM" id="MobiDB-lite"/>
    </source>
</evidence>
<dbReference type="SUPFAM" id="SSF48498">
    <property type="entry name" value="Tetracyclin repressor-like, C-terminal domain"/>
    <property type="match status" value="1"/>
</dbReference>
<name>A0A250IHI2_9BACT</name>
<feature type="region of interest" description="Disordered" evidence="3">
    <location>
        <begin position="232"/>
        <end position="266"/>
    </location>
</feature>
<reference evidence="5 6" key="1">
    <citation type="submission" date="2017-06" db="EMBL/GenBank/DDBJ databases">
        <authorList>
            <person name="Kim H.J."/>
            <person name="Triplett B.A."/>
        </authorList>
    </citation>
    <scope>NUCLEOTIDE SEQUENCE [LARGE SCALE GENOMIC DNA]</scope>
    <source>
        <strain evidence="5 6">DSM 14713</strain>
    </source>
</reference>
<dbReference type="InterPro" id="IPR036271">
    <property type="entry name" value="Tet_transcr_reg_TetR-rel_C_sf"/>
</dbReference>
<sequence length="266" mass="29279">MVIPDRRVRNAATMARPAAPHARASLISAARAEFVKKGLKGARIEDITAACGLSKGAFYLHAESKEALFAEVLGEFTSELQTLIEQRRGETERFFAEHGPVEARDVVERSARYELLLTVSAESDLRTLELLWSYRDVMHVLIRGSQGTDFDTVMWSFVDREVAHVSQEFQRLQASGALRTDVPAEVIGSLIVGTYVLLAQRMCQTEEKPDLAAWASSIHRLIREGCAPRESFPAESAARGSAPASSSRRAPARALSRTRSTPRSGP</sequence>
<feature type="compositionally biased region" description="Low complexity" evidence="3">
    <location>
        <begin position="233"/>
        <end position="259"/>
    </location>
</feature>
<proteinExistence type="predicted"/>